<sequence>MSKLAIMLQLNGRWDSVGRYKDFDVDGIVVNDDSNYSQLNSAVAEHLMIDTSAKIIEFKYSVNERCPLMEIRNDMRVRVYMEMKKGNKNLGMYLLCIIVRDFDLECSMSNASTIAGTSDYRNTSMVQLSSNCNTIGEVSGTVKLIDIQTSPAIVEYESIIITEHTPNVIEVGQVYQDKQTIVTAMKQYSVMNKFQFRVKRSSARSYCLVCVGDNCTWDFKSTSINESALFKVRKCNSLHTCSLMDNTYIQRKLTAMGVGSMVMPKYADPKTIYTPKDIQIDMLSDHGVNVTYMQAWREKKKALEFLRGHPADFYIRLPSYLYILEKTYPGSVVKLQKTEDDCFLYAFVALSTSIKGWEHCRPVVVVDGTFLKSAYRGIMLTASTMDAAGSILPLAYAVVDSENDASWRWFFEQFKHAYGEKSNICVVSDQNESILKATSTVYTGIPHYACIWHIWTNVRSKFKKGHLKLSELWSQIHATVNRTWTITSNIAESLNAVTKDVRVSTDYIHTVIDDVKRFIVCLQNKRCSCGIFQLDELSCAHALAALRHRDESYENYCSPYYTREILLQTYEIPVDPLPDESKWNVPQHVAEEVVKSPTGKRQPGRPQK</sequence>
<proteinExistence type="predicted"/>
<keyword evidence="1" id="KW-1185">Reference proteome</keyword>
<accession>A0AC58S986</accession>
<gene>
    <name evidence="2" type="primary">LOC142166328</name>
</gene>
<organism evidence="1 2">
    <name type="scientific">Nicotiana tabacum</name>
    <name type="common">Common tobacco</name>
    <dbReference type="NCBI Taxonomy" id="4097"/>
    <lineage>
        <taxon>Eukaryota</taxon>
        <taxon>Viridiplantae</taxon>
        <taxon>Streptophyta</taxon>
        <taxon>Embryophyta</taxon>
        <taxon>Tracheophyta</taxon>
        <taxon>Spermatophyta</taxon>
        <taxon>Magnoliopsida</taxon>
        <taxon>eudicotyledons</taxon>
        <taxon>Gunneridae</taxon>
        <taxon>Pentapetalae</taxon>
        <taxon>asterids</taxon>
        <taxon>lamiids</taxon>
        <taxon>Solanales</taxon>
        <taxon>Solanaceae</taxon>
        <taxon>Nicotianoideae</taxon>
        <taxon>Nicotianeae</taxon>
        <taxon>Nicotiana</taxon>
    </lineage>
</organism>
<reference evidence="2" key="2">
    <citation type="submission" date="2025-08" db="UniProtKB">
        <authorList>
            <consortium name="RefSeq"/>
        </authorList>
    </citation>
    <scope>IDENTIFICATION</scope>
    <source>
        <tissue evidence="2">Leaf</tissue>
    </source>
</reference>
<dbReference type="Proteomes" id="UP000790787">
    <property type="component" value="Chromosome 2"/>
</dbReference>
<protein>
    <submittedName>
        <fullName evidence="2">Uncharacterized protein LOC142166328</fullName>
    </submittedName>
</protein>
<reference evidence="1" key="1">
    <citation type="journal article" date="2014" name="Nat. Commun.">
        <title>The tobacco genome sequence and its comparison with those of tomato and potato.</title>
        <authorList>
            <person name="Sierro N."/>
            <person name="Battey J.N."/>
            <person name="Ouadi S."/>
            <person name="Bakaher N."/>
            <person name="Bovet L."/>
            <person name="Willig A."/>
            <person name="Goepfert S."/>
            <person name="Peitsch M.C."/>
            <person name="Ivanov N.V."/>
        </authorList>
    </citation>
    <scope>NUCLEOTIDE SEQUENCE [LARGE SCALE GENOMIC DNA]</scope>
</reference>
<name>A0AC58S986_TOBAC</name>
<evidence type="ECO:0000313" key="2">
    <source>
        <dbReference type="RefSeq" id="XP_075081429.1"/>
    </source>
</evidence>
<dbReference type="RefSeq" id="XP_075081429.1">
    <property type="nucleotide sequence ID" value="XM_075225328.1"/>
</dbReference>
<evidence type="ECO:0000313" key="1">
    <source>
        <dbReference type="Proteomes" id="UP000790787"/>
    </source>
</evidence>